<dbReference type="Proteomes" id="UP000198953">
    <property type="component" value="Unassembled WGS sequence"/>
</dbReference>
<protein>
    <submittedName>
        <fullName evidence="1">Winged helix DNA-binding domain-containing protein</fullName>
    </submittedName>
</protein>
<reference evidence="1 2" key="1">
    <citation type="submission" date="2016-10" db="EMBL/GenBank/DDBJ databases">
        <authorList>
            <person name="de Groot N.N."/>
        </authorList>
    </citation>
    <scope>NUCLEOTIDE SEQUENCE [LARGE SCALE GENOMIC DNA]</scope>
    <source>
        <strain evidence="1 2">DSM 43357</strain>
    </source>
</reference>
<dbReference type="GO" id="GO:0003677">
    <property type="term" value="F:DNA binding"/>
    <property type="evidence" value="ECO:0007669"/>
    <property type="project" value="UniProtKB-KW"/>
</dbReference>
<evidence type="ECO:0000313" key="1">
    <source>
        <dbReference type="EMBL" id="SEM25669.1"/>
    </source>
</evidence>
<dbReference type="PANTHER" id="PTHR38479">
    <property type="entry name" value="LMO0824 PROTEIN"/>
    <property type="match status" value="1"/>
</dbReference>
<dbReference type="AlphaFoldDB" id="A0A1H7WXS8"/>
<dbReference type="PANTHER" id="PTHR38479:SF2">
    <property type="entry name" value="WINGED HELIX DNA-BINDING DOMAIN-CONTAINING PROTEIN"/>
    <property type="match status" value="1"/>
</dbReference>
<evidence type="ECO:0000313" key="2">
    <source>
        <dbReference type="Proteomes" id="UP000198953"/>
    </source>
</evidence>
<proteinExistence type="predicted"/>
<sequence>MRKKAEPVELSWEQVSARRLERAGLGARWRASAPAAAAAAMCGVHAQVMSAAELSLGLRVPGLTRSGVRAALWEERELVRTYGPRGTVHLLPAADLPLWLDAMSSLPSARGAGPEGLRLTPEQTELVVRAVADAVAGAELTIDELDEAVVAGAGPWAGDLVMPAFQTMWPRWRQVMAVAAHRGAFVFGRGRGRKVTYTAAPAGRAAAGGRDHLVRSYLWAYGPATPEDFARWTAAPVRWAAEAFAAAGAEEVRFEGRRAWVAAGDTDAPAEPPSGVRLLPHFDAYVVAGRPRELLYAGPAAARALNRGQAGNHPVLLVDGVVAGVWHGRRSGRTLHVTVEPLDELGSGRTRALGEEAERVAAVLECEARLTIGTVTVGPHA</sequence>
<dbReference type="STRING" id="46177.SAMN05660976_04634"/>
<dbReference type="EMBL" id="FOBF01000011">
    <property type="protein sequence ID" value="SEM25669.1"/>
    <property type="molecule type" value="Genomic_DNA"/>
</dbReference>
<gene>
    <name evidence="1" type="ORF">SAMN05660976_04634</name>
</gene>
<keyword evidence="2" id="KW-1185">Reference proteome</keyword>
<dbReference type="Pfam" id="PF06224">
    <property type="entry name" value="AlkZ-like"/>
    <property type="match status" value="1"/>
</dbReference>
<dbReference type="InterPro" id="IPR009351">
    <property type="entry name" value="AlkZ-like"/>
</dbReference>
<name>A0A1H7WXS8_9ACTN</name>
<organism evidence="1 2">
    <name type="scientific">Nonomuraea pusilla</name>
    <dbReference type="NCBI Taxonomy" id="46177"/>
    <lineage>
        <taxon>Bacteria</taxon>
        <taxon>Bacillati</taxon>
        <taxon>Actinomycetota</taxon>
        <taxon>Actinomycetes</taxon>
        <taxon>Streptosporangiales</taxon>
        <taxon>Streptosporangiaceae</taxon>
        <taxon>Nonomuraea</taxon>
    </lineage>
</organism>
<dbReference type="RefSeq" id="WP_218154015.1">
    <property type="nucleotide sequence ID" value="NZ_FOBF01000011.1"/>
</dbReference>
<keyword evidence="1" id="KW-0238">DNA-binding</keyword>
<accession>A0A1H7WXS8</accession>